<feature type="domain" description="RRM" evidence="8">
    <location>
        <begin position="131"/>
        <end position="209"/>
    </location>
</feature>
<keyword evidence="4 6" id="KW-0694">RNA-binding</keyword>
<dbReference type="GO" id="GO:0005730">
    <property type="term" value="C:nucleolus"/>
    <property type="evidence" value="ECO:0007669"/>
    <property type="project" value="UniProtKB-SubCell"/>
</dbReference>
<feature type="domain" description="RRM" evidence="8">
    <location>
        <begin position="15"/>
        <end position="92"/>
    </location>
</feature>
<dbReference type="InterPro" id="IPR012677">
    <property type="entry name" value="Nucleotide-bd_a/b_plait_sf"/>
</dbReference>
<keyword evidence="2" id="KW-0597">Phosphoprotein</keyword>
<sequence>MNNHRDIKEESLDLKTLFVRGVPFAATDEEFGNFFSQFSPIKHAVIVKDGEGASRGFGFVSFAVEDDTKVALGQARKTKFLGRLLRIDIAKRRERSRGKGESNEAVEAAASTDVVDEKKPDDDNDLMKGKPKLIIRNMPWSCRDPTKLKKIFGQYGTVVETSIPRKRDGRLCGFAFVTMNRISNCKAAIEATKELKIDGRKVAVDFAIQKNRWEDYKNDHKELDEPEVESEDDAESSGEEEAEDKDKSKSDQSDIELGSDEELDEDDQEEDEEEEEEKEPEQSAPKQNRKEDFSIFVRNVPYDATKESLETHFTGFGPVKYALPVIDRETGLAKGTAFVAFKTEEAFNKCLNNAPATASTSLLISDDVAPEYVYEGRVLAISPTLDRESAGRMFEKNAEKRKEVLGKAPGEKDRRNLYLLNEGRIVAGSKLSQLLSPADMEVREKSYKLRVEQLKKNPTLHLSMTRLAIRNIPRAMTERGLKALTRKAVVEFAKEVNEQKRHALNKEEVVRSNNEKFKFMSEEEIEAQKKKDKKQGIVRQSKIIMEIKGAASGGRSRGYGFVEFRDHRTALMCLRWLNAHEVSRDEILEGLTDDEKKQLDADSFKKRRLVVEFAIENANVVKRRREKVAESRSVSFKRKRDEETAAEEAKKEAAQPKEVETKSGLSNDVKQIIGSKRRRKNKGRS</sequence>
<feature type="domain" description="RRM" evidence="8">
    <location>
        <begin position="507"/>
        <end position="616"/>
    </location>
</feature>
<dbReference type="InterPro" id="IPR034808">
    <property type="entry name" value="Nop4p_RRM3"/>
</dbReference>
<dbReference type="GO" id="GO:0003729">
    <property type="term" value="F:mRNA binding"/>
    <property type="evidence" value="ECO:0007669"/>
    <property type="project" value="TreeGrafter"/>
</dbReference>
<evidence type="ECO:0000256" key="5">
    <source>
        <dbReference type="ARBA" id="ARBA00023242"/>
    </source>
</evidence>
<dbReference type="AlphaFoldDB" id="A0A0A8L6R7"/>
<dbReference type="EMBL" id="CCBQ010000027">
    <property type="protein sequence ID" value="CDO93796.1"/>
    <property type="molecule type" value="Genomic_DNA"/>
</dbReference>
<feature type="compositionally biased region" description="Acidic residues" evidence="7">
    <location>
        <begin position="224"/>
        <end position="243"/>
    </location>
</feature>
<dbReference type="PANTHER" id="PTHR48039:SF5">
    <property type="entry name" value="RNA-BINDING PROTEIN 28"/>
    <property type="match status" value="1"/>
</dbReference>
<comment type="caution">
    <text evidence="9">The sequence shown here is derived from an EMBL/GenBank/DDBJ whole genome shotgun (WGS) entry which is preliminary data.</text>
</comment>
<dbReference type="InterPro" id="IPR000504">
    <property type="entry name" value="RRM_dom"/>
</dbReference>
<dbReference type="Gene3D" id="3.30.70.330">
    <property type="match status" value="4"/>
</dbReference>
<gene>
    <name evidence="9" type="ORF">KLDO_g2086</name>
</gene>
<reference evidence="9 10" key="1">
    <citation type="submission" date="2014-03" db="EMBL/GenBank/DDBJ databases">
        <title>The genome of Kluyveromyces dobzhanskii.</title>
        <authorList>
            <person name="Nystedt B."/>
            <person name="Astrom S."/>
        </authorList>
    </citation>
    <scope>NUCLEOTIDE SEQUENCE [LARGE SCALE GENOMIC DNA]</scope>
    <source>
        <strain evidence="9 10">CBS 2104</strain>
    </source>
</reference>
<dbReference type="PROSITE" id="PS50102">
    <property type="entry name" value="RRM"/>
    <property type="match status" value="4"/>
</dbReference>
<feature type="region of interest" description="Disordered" evidence="7">
    <location>
        <begin position="628"/>
        <end position="685"/>
    </location>
</feature>
<dbReference type="SUPFAM" id="SSF54928">
    <property type="entry name" value="RNA-binding domain, RBD"/>
    <property type="match status" value="3"/>
</dbReference>
<proteinExistence type="predicted"/>
<feature type="compositionally biased region" description="Basic residues" evidence="7">
    <location>
        <begin position="675"/>
        <end position="685"/>
    </location>
</feature>
<dbReference type="InterPro" id="IPR035979">
    <property type="entry name" value="RBD_domain_sf"/>
</dbReference>
<evidence type="ECO:0000313" key="9">
    <source>
        <dbReference type="EMBL" id="CDO93796.1"/>
    </source>
</evidence>
<feature type="domain" description="RRM" evidence="8">
    <location>
        <begin position="293"/>
        <end position="386"/>
    </location>
</feature>
<feature type="region of interest" description="Disordered" evidence="7">
    <location>
        <begin position="217"/>
        <end position="292"/>
    </location>
</feature>
<keyword evidence="10" id="KW-1185">Reference proteome</keyword>
<dbReference type="CDD" id="cd12677">
    <property type="entry name" value="RRM4_Nop4p"/>
    <property type="match status" value="1"/>
</dbReference>
<dbReference type="InterPro" id="IPR051945">
    <property type="entry name" value="RRM_MRD1_RNA_proc_ribogen"/>
</dbReference>
<dbReference type="FunFam" id="3.30.70.330:FF:000937">
    <property type="entry name" value="NOP4p Nucleolar protein"/>
    <property type="match status" value="1"/>
</dbReference>
<evidence type="ECO:0000256" key="6">
    <source>
        <dbReference type="PROSITE-ProRule" id="PRU00176"/>
    </source>
</evidence>
<accession>A0A0A8L6R7</accession>
<evidence type="ECO:0000256" key="3">
    <source>
        <dbReference type="ARBA" id="ARBA00022737"/>
    </source>
</evidence>
<evidence type="ECO:0000259" key="8">
    <source>
        <dbReference type="PROSITE" id="PS50102"/>
    </source>
</evidence>
<feature type="compositionally biased region" description="Acidic residues" evidence="7">
    <location>
        <begin position="253"/>
        <end position="279"/>
    </location>
</feature>
<name>A0A0A8L6R7_9SACH</name>
<organism evidence="9 10">
    <name type="scientific">Kluyveromyces dobzhanskii CBS 2104</name>
    <dbReference type="NCBI Taxonomy" id="1427455"/>
    <lineage>
        <taxon>Eukaryota</taxon>
        <taxon>Fungi</taxon>
        <taxon>Dikarya</taxon>
        <taxon>Ascomycota</taxon>
        <taxon>Saccharomycotina</taxon>
        <taxon>Saccharomycetes</taxon>
        <taxon>Saccharomycetales</taxon>
        <taxon>Saccharomycetaceae</taxon>
        <taxon>Kluyveromyces</taxon>
    </lineage>
</organism>
<feature type="compositionally biased region" description="Basic and acidic residues" evidence="7">
    <location>
        <begin position="639"/>
        <end position="661"/>
    </location>
</feature>
<evidence type="ECO:0000313" key="10">
    <source>
        <dbReference type="Proteomes" id="UP000031516"/>
    </source>
</evidence>
<keyword evidence="5" id="KW-0539">Nucleus</keyword>
<dbReference type="OrthoDB" id="267048at2759"/>
<dbReference type="Pfam" id="PF00076">
    <property type="entry name" value="RRM_1"/>
    <property type="match status" value="4"/>
</dbReference>
<dbReference type="PANTHER" id="PTHR48039">
    <property type="entry name" value="RNA-BINDING MOTIF PROTEIN 14B"/>
    <property type="match status" value="1"/>
</dbReference>
<evidence type="ECO:0000256" key="4">
    <source>
        <dbReference type="ARBA" id="ARBA00022884"/>
    </source>
</evidence>
<evidence type="ECO:0000256" key="2">
    <source>
        <dbReference type="ARBA" id="ARBA00022553"/>
    </source>
</evidence>
<feature type="region of interest" description="Disordered" evidence="7">
    <location>
        <begin position="96"/>
        <end position="128"/>
    </location>
</feature>
<dbReference type="SMART" id="SM00360">
    <property type="entry name" value="RRM"/>
    <property type="match status" value="4"/>
</dbReference>
<keyword evidence="3" id="KW-0677">Repeat</keyword>
<dbReference type="InterPro" id="IPR034809">
    <property type="entry name" value="Nop4_RRM4"/>
</dbReference>
<evidence type="ECO:0000256" key="1">
    <source>
        <dbReference type="ARBA" id="ARBA00004604"/>
    </source>
</evidence>
<dbReference type="FunFam" id="3.30.70.330:FF:000680">
    <property type="entry name" value="NOP4p Nucleolar protein"/>
    <property type="match status" value="1"/>
</dbReference>
<comment type="subcellular location">
    <subcellularLocation>
        <location evidence="1">Nucleus</location>
        <location evidence="1">Nucleolus</location>
    </subcellularLocation>
</comment>
<evidence type="ECO:0000256" key="7">
    <source>
        <dbReference type="SAM" id="MobiDB-lite"/>
    </source>
</evidence>
<dbReference type="Proteomes" id="UP000031516">
    <property type="component" value="Unassembled WGS sequence"/>
</dbReference>
<dbReference type="CDD" id="cd12676">
    <property type="entry name" value="RRM3_Nop4p"/>
    <property type="match status" value="1"/>
</dbReference>
<protein>
    <submittedName>
        <fullName evidence="9">WGS project CCBQ000000000 data, contig 00102</fullName>
    </submittedName>
</protein>
<feature type="compositionally biased region" description="Basic and acidic residues" evidence="7">
    <location>
        <begin position="115"/>
        <end position="128"/>
    </location>
</feature>